<evidence type="ECO:0000313" key="3">
    <source>
        <dbReference type="Proteomes" id="UP000543030"/>
    </source>
</evidence>
<protein>
    <recommendedName>
        <fullName evidence="4">DUF3443 family protein</fullName>
    </recommendedName>
</protein>
<dbReference type="Pfam" id="PF11925">
    <property type="entry name" value="DUF3443"/>
    <property type="match status" value="1"/>
</dbReference>
<gene>
    <name evidence="2" type="ORF">HNQ50_003619</name>
</gene>
<sequence>MRYFLLACLTSLYLLLVGCNGAADGSNLINPTSTPTPTSAPISGTNVAALVVDSGPAGATGVVNIPYVTVKVCVPGSTTCVTVDHVLVDTGSTGLRLMSSALGGLALPVQNTPTGASIPGVPTAECYKFADGFIWGSVAKADLTIGGESASGVQLQVIGDSNFPTVPTGCSSGGTNEGTVADFGANGVIGVANIVHDCGDTSNVCATTANPDFYYACASGSTCQPTSMPTANQVVNPVTLFATDNNGVMIVMPAVGSSGAVTATGSLVFGIGTQSNNALSGVTQYPTSIVGDVYIGVNTVSGMGFFDTGSNLLFLPSSVAAACPSGTNSAGPDFFCPTTTVNPVIAIAGYNSSMSPSSSITLSIASANTLFASNNRAFSNVGGPNSLSEIDLGFPFNYGRSFYLGFNTNTSTNTATPGYVAF</sequence>
<accession>A0A840RHQ6</accession>
<keyword evidence="3" id="KW-1185">Reference proteome</keyword>
<evidence type="ECO:0000313" key="2">
    <source>
        <dbReference type="EMBL" id="MBB5192865.1"/>
    </source>
</evidence>
<keyword evidence="1" id="KW-0732">Signal</keyword>
<feature type="chain" id="PRO_5032523513" description="DUF3443 family protein" evidence="1">
    <location>
        <begin position="23"/>
        <end position="422"/>
    </location>
</feature>
<evidence type="ECO:0000256" key="1">
    <source>
        <dbReference type="SAM" id="SignalP"/>
    </source>
</evidence>
<dbReference type="InterPro" id="IPR021847">
    <property type="entry name" value="DUF3443"/>
</dbReference>
<dbReference type="RefSeq" id="WP_184102518.1">
    <property type="nucleotide sequence ID" value="NZ_JACHHN010000008.1"/>
</dbReference>
<reference evidence="2 3" key="1">
    <citation type="submission" date="2020-08" db="EMBL/GenBank/DDBJ databases">
        <title>Genomic Encyclopedia of Type Strains, Phase IV (KMG-IV): sequencing the most valuable type-strain genomes for metagenomic binning, comparative biology and taxonomic classification.</title>
        <authorList>
            <person name="Goeker M."/>
        </authorList>
    </citation>
    <scope>NUCLEOTIDE SEQUENCE [LARGE SCALE GENOMIC DNA]</scope>
    <source>
        <strain evidence="2 3">DSM 18233</strain>
    </source>
</reference>
<feature type="signal peptide" evidence="1">
    <location>
        <begin position="1"/>
        <end position="22"/>
    </location>
</feature>
<dbReference type="EMBL" id="JACHHN010000008">
    <property type="protein sequence ID" value="MBB5192865.1"/>
    <property type="molecule type" value="Genomic_DNA"/>
</dbReference>
<organism evidence="2 3">
    <name type="scientific">Silvimonas terrae</name>
    <dbReference type="NCBI Taxonomy" id="300266"/>
    <lineage>
        <taxon>Bacteria</taxon>
        <taxon>Pseudomonadati</taxon>
        <taxon>Pseudomonadota</taxon>
        <taxon>Betaproteobacteria</taxon>
        <taxon>Neisseriales</taxon>
        <taxon>Chitinibacteraceae</taxon>
        <taxon>Silvimonas</taxon>
    </lineage>
</organism>
<name>A0A840RHQ6_9NEIS</name>
<dbReference type="Proteomes" id="UP000543030">
    <property type="component" value="Unassembled WGS sequence"/>
</dbReference>
<dbReference type="PROSITE" id="PS51257">
    <property type="entry name" value="PROKAR_LIPOPROTEIN"/>
    <property type="match status" value="1"/>
</dbReference>
<comment type="caution">
    <text evidence="2">The sequence shown here is derived from an EMBL/GenBank/DDBJ whole genome shotgun (WGS) entry which is preliminary data.</text>
</comment>
<dbReference type="AlphaFoldDB" id="A0A840RHQ6"/>
<evidence type="ECO:0008006" key="4">
    <source>
        <dbReference type="Google" id="ProtNLM"/>
    </source>
</evidence>
<proteinExistence type="predicted"/>